<keyword evidence="2" id="KW-1185">Reference proteome</keyword>
<organism evidence="1 2">
    <name type="scientific">Paenibacillus cisolokensis</name>
    <dbReference type="NCBI Taxonomy" id="1658519"/>
    <lineage>
        <taxon>Bacteria</taxon>
        <taxon>Bacillati</taxon>
        <taxon>Bacillota</taxon>
        <taxon>Bacilli</taxon>
        <taxon>Bacillales</taxon>
        <taxon>Paenibacillaceae</taxon>
        <taxon>Paenibacillus</taxon>
    </lineage>
</organism>
<name>A0ABQ4N4W8_9BACL</name>
<proteinExistence type="predicted"/>
<dbReference type="RefSeq" id="WP_307860445.1">
    <property type="nucleotide sequence ID" value="NZ_BOVJ01000058.1"/>
</dbReference>
<comment type="caution">
    <text evidence="1">The sequence shown here is derived from an EMBL/GenBank/DDBJ whole genome shotgun (WGS) entry which is preliminary data.</text>
</comment>
<reference evidence="1 2" key="1">
    <citation type="submission" date="2021-04" db="EMBL/GenBank/DDBJ databases">
        <title>Draft genome sequence of Paenibacillus cisolokensis, LC2-13A.</title>
        <authorList>
            <person name="Uke A."/>
            <person name="Chhe C."/>
            <person name="Baramee S."/>
            <person name="Kosugi A."/>
        </authorList>
    </citation>
    <scope>NUCLEOTIDE SEQUENCE [LARGE SCALE GENOMIC DNA]</scope>
    <source>
        <strain evidence="1 2">LC2-13A</strain>
    </source>
</reference>
<protein>
    <submittedName>
        <fullName evidence="1">Uncharacterized protein</fullName>
    </submittedName>
</protein>
<accession>A0ABQ4N4W8</accession>
<gene>
    <name evidence="1" type="ORF">PACILC2_17960</name>
</gene>
<evidence type="ECO:0000313" key="2">
    <source>
        <dbReference type="Proteomes" id="UP000680304"/>
    </source>
</evidence>
<dbReference type="InterPro" id="IPR029063">
    <property type="entry name" value="SAM-dependent_MTases_sf"/>
</dbReference>
<evidence type="ECO:0000313" key="1">
    <source>
        <dbReference type="EMBL" id="GIQ63228.1"/>
    </source>
</evidence>
<dbReference type="EMBL" id="BOVJ01000058">
    <property type="protein sequence ID" value="GIQ63228.1"/>
    <property type="molecule type" value="Genomic_DNA"/>
</dbReference>
<sequence>MSKLVLNLADALAEGATAIVTVKLMHRKPFQTIRETTARLSQAYRVLRAKQLFHNRDEVTLHLARKL</sequence>
<dbReference type="Proteomes" id="UP000680304">
    <property type="component" value="Unassembled WGS sequence"/>
</dbReference>
<dbReference type="Gene3D" id="3.40.50.150">
    <property type="entry name" value="Vaccinia Virus protein VP39"/>
    <property type="match status" value="1"/>
</dbReference>